<dbReference type="Proteomes" id="UP000325440">
    <property type="component" value="Unassembled WGS sequence"/>
</dbReference>
<dbReference type="GO" id="GO:0005794">
    <property type="term" value="C:Golgi apparatus"/>
    <property type="evidence" value="ECO:0007669"/>
    <property type="project" value="TreeGrafter"/>
</dbReference>
<evidence type="ECO:0000256" key="7">
    <source>
        <dbReference type="ARBA" id="ARBA00046278"/>
    </source>
</evidence>
<dbReference type="PANTHER" id="PTHR45806">
    <property type="entry name" value="SYNAPTOBREVIN HOMOLOG YKT6"/>
    <property type="match status" value="1"/>
</dbReference>
<keyword evidence="3" id="KW-0472">Membrane</keyword>
<evidence type="ECO:0000256" key="6">
    <source>
        <dbReference type="ARBA" id="ARBA00023289"/>
    </source>
</evidence>
<keyword evidence="5" id="KW-0449">Lipoprotein</keyword>
<reference evidence="8 9" key="1">
    <citation type="submission" date="2019-08" db="EMBL/GenBank/DDBJ databases">
        <authorList>
            <person name="Alioto T."/>
            <person name="Alioto T."/>
            <person name="Gomez Garrido J."/>
        </authorList>
    </citation>
    <scope>NUCLEOTIDE SEQUENCE [LARGE SCALE GENOMIC DNA]</scope>
</reference>
<evidence type="ECO:0000313" key="9">
    <source>
        <dbReference type="Proteomes" id="UP000325440"/>
    </source>
</evidence>
<keyword evidence="9" id="KW-1185">Reference proteome</keyword>
<keyword evidence="4" id="KW-0564">Palmitate</keyword>
<evidence type="ECO:0000256" key="1">
    <source>
        <dbReference type="ARBA" id="ARBA00008025"/>
    </source>
</evidence>
<sequence length="174" mass="19794">MDKLYAMSVLYKGPNDSTVLKAAFELQSFSFFQRSSAQEFMCFATKTIVERTASGARQSIKQKGVLISHDEYPHLVAHILLTKTLDEFSAKFLSYSWSSLNETQVTFNELNTMLAKYQNPKEAYSLMKRQQNLKITLHNRIEAVLKPGENLDDLVAKSEELSMPSKALYIAKLL</sequence>
<dbReference type="InterPro" id="IPR011012">
    <property type="entry name" value="Longin-like_dom_sf"/>
</dbReference>
<name>A0A5E4NEG0_9HEMI</name>
<dbReference type="Gene3D" id="1.20.5.110">
    <property type="match status" value="1"/>
</dbReference>
<gene>
    <name evidence="8" type="ORF">CINCED_3A017467</name>
</gene>
<keyword evidence="6" id="KW-0636">Prenylation</keyword>
<dbReference type="GO" id="GO:0005484">
    <property type="term" value="F:SNAP receptor activity"/>
    <property type="evidence" value="ECO:0007669"/>
    <property type="project" value="TreeGrafter"/>
</dbReference>
<dbReference type="SUPFAM" id="SSF58038">
    <property type="entry name" value="SNARE fusion complex"/>
    <property type="match status" value="1"/>
</dbReference>
<dbReference type="OrthoDB" id="27923at2759"/>
<dbReference type="GO" id="GO:0006888">
    <property type="term" value="P:endoplasmic reticulum to Golgi vesicle-mediated transport"/>
    <property type="evidence" value="ECO:0007669"/>
    <property type="project" value="TreeGrafter"/>
</dbReference>
<dbReference type="CDD" id="cd14824">
    <property type="entry name" value="Longin"/>
    <property type="match status" value="1"/>
</dbReference>
<proteinExistence type="inferred from homology"/>
<evidence type="ECO:0000256" key="3">
    <source>
        <dbReference type="ARBA" id="ARBA00023136"/>
    </source>
</evidence>
<protein>
    <submittedName>
        <fullName evidence="8">Uncharacterized protein</fullName>
    </submittedName>
</protein>
<dbReference type="Gene3D" id="3.30.450.50">
    <property type="entry name" value="Longin domain"/>
    <property type="match status" value="1"/>
</dbReference>
<evidence type="ECO:0000313" key="8">
    <source>
        <dbReference type="EMBL" id="VVC43234.1"/>
    </source>
</evidence>
<comment type="subcellular location">
    <subcellularLocation>
        <location evidence="7">Endomembrane system</location>
        <topology evidence="7">Lipid-anchor</topology>
        <orientation evidence="7">Cytoplasmic side</orientation>
    </subcellularLocation>
</comment>
<comment type="similarity">
    <text evidence="1">Belongs to the synaptobrevin family.</text>
</comment>
<keyword evidence="2" id="KW-0488">Methylation</keyword>
<dbReference type="EMBL" id="CABPRJ010002368">
    <property type="protein sequence ID" value="VVC43234.1"/>
    <property type="molecule type" value="Genomic_DNA"/>
</dbReference>
<evidence type="ECO:0000256" key="5">
    <source>
        <dbReference type="ARBA" id="ARBA00023288"/>
    </source>
</evidence>
<evidence type="ECO:0000256" key="4">
    <source>
        <dbReference type="ARBA" id="ARBA00023139"/>
    </source>
</evidence>
<accession>A0A5E4NEG0</accession>
<dbReference type="SUPFAM" id="SSF64356">
    <property type="entry name" value="SNARE-like"/>
    <property type="match status" value="1"/>
</dbReference>
<dbReference type="PANTHER" id="PTHR45806:SF1">
    <property type="entry name" value="SYNAPTOBREVIN HOMOLOG YKT6"/>
    <property type="match status" value="1"/>
</dbReference>
<dbReference type="InterPro" id="IPR010908">
    <property type="entry name" value="Longin_dom"/>
</dbReference>
<organism evidence="8 9">
    <name type="scientific">Cinara cedri</name>
    <dbReference type="NCBI Taxonomy" id="506608"/>
    <lineage>
        <taxon>Eukaryota</taxon>
        <taxon>Metazoa</taxon>
        <taxon>Ecdysozoa</taxon>
        <taxon>Arthropoda</taxon>
        <taxon>Hexapoda</taxon>
        <taxon>Insecta</taxon>
        <taxon>Pterygota</taxon>
        <taxon>Neoptera</taxon>
        <taxon>Paraneoptera</taxon>
        <taxon>Hemiptera</taxon>
        <taxon>Sternorrhyncha</taxon>
        <taxon>Aphidomorpha</taxon>
        <taxon>Aphidoidea</taxon>
        <taxon>Aphididae</taxon>
        <taxon>Lachninae</taxon>
        <taxon>Cinara</taxon>
    </lineage>
</organism>
<dbReference type="AlphaFoldDB" id="A0A5E4NEG0"/>
<evidence type="ECO:0000256" key="2">
    <source>
        <dbReference type="ARBA" id="ARBA00022481"/>
    </source>
</evidence>